<dbReference type="EMBL" id="CZQA01000012">
    <property type="protein sequence ID" value="CUS38681.1"/>
    <property type="molecule type" value="Genomic_DNA"/>
</dbReference>
<dbReference type="RefSeq" id="WP_090750889.1">
    <property type="nucleotide sequence ID" value="NZ_CZQA01000012.1"/>
</dbReference>
<evidence type="ECO:0000313" key="2">
    <source>
        <dbReference type="Proteomes" id="UP000199032"/>
    </source>
</evidence>
<proteinExistence type="predicted"/>
<reference evidence="1 2" key="1">
    <citation type="submission" date="2015-10" db="EMBL/GenBank/DDBJ databases">
        <authorList>
            <person name="Gilbert D.G."/>
        </authorList>
    </citation>
    <scope>NUCLEOTIDE SEQUENCE [LARGE SCALE GENOMIC DNA]</scope>
    <source>
        <strain evidence="1">COMA1</strain>
    </source>
</reference>
<dbReference type="OrthoDB" id="5402147at2"/>
<keyword evidence="2" id="KW-1185">Reference proteome</keyword>
<organism evidence="1 2">
    <name type="scientific">Candidatus Nitrospira nitrosa</name>
    <dbReference type="NCBI Taxonomy" id="1742972"/>
    <lineage>
        <taxon>Bacteria</taxon>
        <taxon>Pseudomonadati</taxon>
        <taxon>Nitrospirota</taxon>
        <taxon>Nitrospiria</taxon>
        <taxon>Nitrospirales</taxon>
        <taxon>Nitrospiraceae</taxon>
        <taxon>Nitrospira</taxon>
    </lineage>
</organism>
<evidence type="ECO:0000313" key="1">
    <source>
        <dbReference type="EMBL" id="CUS38681.1"/>
    </source>
</evidence>
<sequence length="135" mass="14838">MTGPAKIVVRYQNGSMLKGYAQDFSPGAQYFHVKAEGAKTSAPPTRVIMQELKAVFFVRDFVGNGSYKEGKSFVPGKPLSGRKVEVTFQDGELLVGTTTGYDSTRPGFFLFPADDRSNNIRMYVVAKAVKGVRFL</sequence>
<name>A0A0S4LP21_9BACT</name>
<gene>
    <name evidence="1" type="ORF">COMA1_60016</name>
</gene>
<protein>
    <submittedName>
        <fullName evidence="1">Uncharacterized protein</fullName>
    </submittedName>
</protein>
<dbReference type="InterPro" id="IPR054251">
    <property type="entry name" value="DUF6982"/>
</dbReference>
<dbReference type="Pfam" id="PF22478">
    <property type="entry name" value="DUF6982"/>
    <property type="match status" value="1"/>
</dbReference>
<dbReference type="Proteomes" id="UP000199032">
    <property type="component" value="Unassembled WGS sequence"/>
</dbReference>
<dbReference type="AlphaFoldDB" id="A0A0S4LP21"/>
<accession>A0A0S4LP21</accession>